<dbReference type="EMBL" id="BNAI01000003">
    <property type="protein sequence ID" value="GHF19342.1"/>
    <property type="molecule type" value="Genomic_DNA"/>
</dbReference>
<keyword evidence="14" id="KW-1185">Reference proteome</keyword>
<keyword evidence="6 10" id="KW-0812">Transmembrane</keyword>
<evidence type="ECO:0000256" key="8">
    <source>
        <dbReference type="ARBA" id="ARBA00023136"/>
    </source>
</evidence>
<dbReference type="InterPro" id="IPR032421">
    <property type="entry name" value="PMT_4TMC"/>
</dbReference>
<dbReference type="InterPro" id="IPR027005">
    <property type="entry name" value="PMT-like"/>
</dbReference>
<evidence type="ECO:0000256" key="5">
    <source>
        <dbReference type="ARBA" id="ARBA00022679"/>
    </source>
</evidence>
<comment type="pathway">
    <text evidence="2 10">Protein modification; protein glycosylation.</text>
</comment>
<dbReference type="RefSeq" id="WP_191283372.1">
    <property type="nucleotide sequence ID" value="NZ_BNAI01000003.1"/>
</dbReference>
<evidence type="ECO:0000259" key="11">
    <source>
        <dbReference type="Pfam" id="PF02366"/>
    </source>
</evidence>
<protein>
    <recommendedName>
        <fullName evidence="9 10">Polyprenol-phosphate-mannose--protein mannosyltransferase</fullName>
        <ecNumber evidence="10">2.4.1.-</ecNumber>
    </recommendedName>
</protein>
<evidence type="ECO:0000259" key="12">
    <source>
        <dbReference type="Pfam" id="PF16192"/>
    </source>
</evidence>
<evidence type="ECO:0000256" key="1">
    <source>
        <dbReference type="ARBA" id="ARBA00004127"/>
    </source>
</evidence>
<dbReference type="Pfam" id="PF16192">
    <property type="entry name" value="PMT_4TMC"/>
    <property type="match status" value="1"/>
</dbReference>
<reference evidence="13" key="2">
    <citation type="submission" date="2020-09" db="EMBL/GenBank/DDBJ databases">
        <authorList>
            <person name="Sun Q."/>
            <person name="Zhou Y."/>
        </authorList>
    </citation>
    <scope>NUCLEOTIDE SEQUENCE</scope>
    <source>
        <strain evidence="13">CGMCC 1.16548</strain>
    </source>
</reference>
<name>A0A8J3GR75_9MICO</name>
<evidence type="ECO:0000256" key="9">
    <source>
        <dbReference type="ARBA" id="ARBA00093617"/>
    </source>
</evidence>
<comment type="caution">
    <text evidence="13">The sequence shown here is derived from an EMBL/GenBank/DDBJ whole genome shotgun (WGS) entry which is preliminary data.</text>
</comment>
<evidence type="ECO:0000256" key="7">
    <source>
        <dbReference type="ARBA" id="ARBA00022989"/>
    </source>
</evidence>
<comment type="similarity">
    <text evidence="3 10">Belongs to the glycosyltransferase 39 family.</text>
</comment>
<organism evidence="13 14">
    <name type="scientific">Pseudolysinimonas yzui</name>
    <dbReference type="NCBI Taxonomy" id="2708254"/>
    <lineage>
        <taxon>Bacteria</taxon>
        <taxon>Bacillati</taxon>
        <taxon>Actinomycetota</taxon>
        <taxon>Actinomycetes</taxon>
        <taxon>Micrococcales</taxon>
        <taxon>Microbacteriaceae</taxon>
        <taxon>Pseudolysinimonas</taxon>
    </lineage>
</organism>
<evidence type="ECO:0000256" key="6">
    <source>
        <dbReference type="ARBA" id="ARBA00022692"/>
    </source>
</evidence>
<feature type="transmembrane region" description="Helical" evidence="10">
    <location>
        <begin position="218"/>
        <end position="235"/>
    </location>
</feature>
<evidence type="ECO:0000256" key="3">
    <source>
        <dbReference type="ARBA" id="ARBA00007222"/>
    </source>
</evidence>
<keyword evidence="4 10" id="KW-0328">Glycosyltransferase</keyword>
<evidence type="ECO:0000256" key="2">
    <source>
        <dbReference type="ARBA" id="ARBA00004922"/>
    </source>
</evidence>
<proteinExistence type="inferred from homology"/>
<feature type="transmembrane region" description="Helical" evidence="10">
    <location>
        <begin position="241"/>
        <end position="259"/>
    </location>
</feature>
<keyword evidence="7 10" id="KW-1133">Transmembrane helix</keyword>
<dbReference type="InterPro" id="IPR003342">
    <property type="entry name" value="ArnT-like_N"/>
</dbReference>
<sequence length="518" mass="56765">MTQLELPGSRLDDWWTRVQSTEAARRAWRWGGPAVVTAVAAATRLIGLGHPGSLVFDETYYVKDAYTLSQLGYEGSWPADANTAFNAGDPSGYLSGASFVAHPPVGKWIIAAGMALFGADDPFGWRVSVAIVGILLVVLTMGVAHLLFARPLLTVIAGGLLAIDGNAIVLSRVALLDTMLAFFALLGVLFVVLDRGFAKRRLAAHVAARGTTGWGPALFWRPWLLAASIAFGLATGVKWSGLYFLAIFGVYVVVGELLLRRQAGIEFWATGGILKQAPVTFLLLVPLAAAVYLVSWTGWFVTDGGYHRHWVEGGGEAWTGGLAWVPTAFQNWWHYEAAVYTYHVGESSPHGYQSNPLTWLFLVRPTSMFYQGFSDGSVQTILDIANPLIWWAATAAAFWLVVRVVQRLRRREPVATEALILTGIAAGYLPWLLYLHRTVFSFYTIAFEPYLILALTAALGMLLGTAADPESRRTVGIRAVGVFLGVCVLLSLFFLPIWTGMSVPDWFFRIHLWLPSWL</sequence>
<feature type="transmembrane region" description="Helical" evidence="10">
    <location>
        <begin position="414"/>
        <end position="434"/>
    </location>
</feature>
<keyword evidence="5 10" id="KW-0808">Transferase</keyword>
<feature type="domain" description="Protein O-mannosyl-transferase C-terminal four TM" evidence="12">
    <location>
        <begin position="329"/>
        <end position="517"/>
    </location>
</feature>
<dbReference type="GO" id="GO:0005886">
    <property type="term" value="C:plasma membrane"/>
    <property type="evidence" value="ECO:0007669"/>
    <property type="project" value="UniProtKB-SubCell"/>
</dbReference>
<feature type="transmembrane region" description="Helical" evidence="10">
    <location>
        <begin position="180"/>
        <end position="197"/>
    </location>
</feature>
<evidence type="ECO:0000256" key="4">
    <source>
        <dbReference type="ARBA" id="ARBA00022676"/>
    </source>
</evidence>
<evidence type="ECO:0000313" key="14">
    <source>
        <dbReference type="Proteomes" id="UP000617531"/>
    </source>
</evidence>
<feature type="transmembrane region" description="Helical" evidence="10">
    <location>
        <begin position="440"/>
        <end position="463"/>
    </location>
</feature>
<feature type="transmembrane region" description="Helical" evidence="10">
    <location>
        <begin position="475"/>
        <end position="498"/>
    </location>
</feature>
<evidence type="ECO:0000256" key="10">
    <source>
        <dbReference type="RuleBase" id="RU367007"/>
    </source>
</evidence>
<dbReference type="PANTHER" id="PTHR10050">
    <property type="entry name" value="DOLICHYL-PHOSPHATE-MANNOSE--PROTEIN MANNOSYLTRANSFERASE"/>
    <property type="match status" value="1"/>
</dbReference>
<feature type="transmembrane region" description="Helical" evidence="10">
    <location>
        <begin position="279"/>
        <end position="301"/>
    </location>
</feature>
<feature type="transmembrane region" description="Helical" evidence="10">
    <location>
        <begin position="384"/>
        <end position="402"/>
    </location>
</feature>
<dbReference type="GO" id="GO:0004169">
    <property type="term" value="F:dolichyl-phosphate-mannose-protein mannosyltransferase activity"/>
    <property type="evidence" value="ECO:0007669"/>
    <property type="project" value="UniProtKB-UniRule"/>
</dbReference>
<reference evidence="13" key="1">
    <citation type="journal article" date="2014" name="Int. J. Syst. Evol. Microbiol.">
        <title>Complete genome sequence of Corynebacterium casei LMG S-19264T (=DSM 44701T), isolated from a smear-ripened cheese.</title>
        <authorList>
            <consortium name="US DOE Joint Genome Institute (JGI-PGF)"/>
            <person name="Walter F."/>
            <person name="Albersmeier A."/>
            <person name="Kalinowski J."/>
            <person name="Ruckert C."/>
        </authorList>
    </citation>
    <scope>NUCLEOTIDE SEQUENCE</scope>
    <source>
        <strain evidence="13">CGMCC 1.16548</strain>
    </source>
</reference>
<dbReference type="UniPathway" id="UPA00378"/>
<comment type="function">
    <text evidence="10">Protein O-mannosyltransferase that catalyzes the transfer of a single mannose residue from a polyprenol phospho-mannosyl lipidic donor to the hydroxyl group of selected serine and threonine residues in acceptor proteins.</text>
</comment>
<feature type="domain" description="ArnT-like N-terminal" evidence="11">
    <location>
        <begin position="35"/>
        <end position="293"/>
    </location>
</feature>
<dbReference type="AlphaFoldDB" id="A0A8J3GR75"/>
<keyword evidence="8 10" id="KW-0472">Membrane</keyword>
<dbReference type="Proteomes" id="UP000617531">
    <property type="component" value="Unassembled WGS sequence"/>
</dbReference>
<dbReference type="Pfam" id="PF02366">
    <property type="entry name" value="PMT"/>
    <property type="match status" value="1"/>
</dbReference>
<dbReference type="PANTHER" id="PTHR10050:SF46">
    <property type="entry name" value="PROTEIN O-MANNOSYL-TRANSFERASE 2"/>
    <property type="match status" value="1"/>
</dbReference>
<feature type="transmembrane region" description="Helical" evidence="10">
    <location>
        <begin position="123"/>
        <end position="148"/>
    </location>
</feature>
<dbReference type="GO" id="GO:0012505">
    <property type="term" value="C:endomembrane system"/>
    <property type="evidence" value="ECO:0007669"/>
    <property type="project" value="UniProtKB-SubCell"/>
</dbReference>
<accession>A0A8J3GR75</accession>
<gene>
    <name evidence="13" type="ORF">GCM10011600_20430</name>
</gene>
<keyword evidence="10" id="KW-1003">Cell membrane</keyword>
<dbReference type="EC" id="2.4.1.-" evidence="10"/>
<comment type="subcellular location">
    <subcellularLocation>
        <location evidence="10">Cell membrane</location>
    </subcellularLocation>
    <subcellularLocation>
        <location evidence="1">Endomembrane system</location>
        <topology evidence="1">Multi-pass membrane protein</topology>
    </subcellularLocation>
</comment>
<evidence type="ECO:0000313" key="13">
    <source>
        <dbReference type="EMBL" id="GHF19342.1"/>
    </source>
</evidence>